<accession>A0ABP9FWE2</accession>
<sequence length="351" mass="39493">MSSLQNRPPAQANDGPARLILATLRDDGVHTSRQLSDYAQSGRALRLRRGVYISRRRWQEAPPWTRYRMATAATALAPSPPVFCHETALMLHGLPLLNLPPAVLVRSSGPWTDGTRRVPALTDTWPNIPTKLVEAALPSGKTRPQMRAEIADGSTEPPWMTLPASALSSVEGPEIYRVEPMELVLVDTVSRMPFPDAVVVLDAVKRQGKVNIQPWRAYLRSARRSAFWDRVWDFADARSESVLESESRAVLHSLGFPAPDLQTEVLTHLGTFRLDMCWPGARIAGEVDGRVKYADEALRLGRSAEEVHFQEKLRREAIEELGWRVVRWGKAELREPERLRRRLLRAGLSLK</sequence>
<dbReference type="RefSeq" id="WP_345477353.1">
    <property type="nucleotide sequence ID" value="NZ_BAABLW010000007.1"/>
</dbReference>
<keyword evidence="2" id="KW-1185">Reference proteome</keyword>
<name>A0ABP9FWE2_9MICC</name>
<organism evidence="1 2">
    <name type="scientific">Nesterenkonia rhizosphaerae</name>
    <dbReference type="NCBI Taxonomy" id="1348272"/>
    <lineage>
        <taxon>Bacteria</taxon>
        <taxon>Bacillati</taxon>
        <taxon>Actinomycetota</taxon>
        <taxon>Actinomycetes</taxon>
        <taxon>Micrococcales</taxon>
        <taxon>Micrococcaceae</taxon>
        <taxon>Nesterenkonia</taxon>
    </lineage>
</organism>
<comment type="caution">
    <text evidence="1">The sequence shown here is derived from an EMBL/GenBank/DDBJ whole genome shotgun (WGS) entry which is preliminary data.</text>
</comment>
<dbReference type="Proteomes" id="UP001500368">
    <property type="component" value="Unassembled WGS sequence"/>
</dbReference>
<evidence type="ECO:0008006" key="3">
    <source>
        <dbReference type="Google" id="ProtNLM"/>
    </source>
</evidence>
<reference evidence="2" key="1">
    <citation type="journal article" date="2019" name="Int. J. Syst. Evol. Microbiol.">
        <title>The Global Catalogue of Microorganisms (GCM) 10K type strain sequencing project: providing services to taxonomists for standard genome sequencing and annotation.</title>
        <authorList>
            <consortium name="The Broad Institute Genomics Platform"/>
            <consortium name="The Broad Institute Genome Sequencing Center for Infectious Disease"/>
            <person name="Wu L."/>
            <person name="Ma J."/>
        </authorList>
    </citation>
    <scope>NUCLEOTIDE SEQUENCE [LARGE SCALE GENOMIC DNA]</scope>
    <source>
        <strain evidence="2">JCM 19129</strain>
    </source>
</reference>
<protein>
    <recommendedName>
        <fullName evidence="3">Transcriptional regulator, AbiEi antitoxin, Type IV TA system</fullName>
    </recommendedName>
</protein>
<evidence type="ECO:0000313" key="1">
    <source>
        <dbReference type="EMBL" id="GAA4919347.1"/>
    </source>
</evidence>
<dbReference type="EMBL" id="BAABLW010000007">
    <property type="protein sequence ID" value="GAA4919347.1"/>
    <property type="molecule type" value="Genomic_DNA"/>
</dbReference>
<proteinExistence type="predicted"/>
<evidence type="ECO:0000313" key="2">
    <source>
        <dbReference type="Proteomes" id="UP001500368"/>
    </source>
</evidence>
<gene>
    <name evidence="1" type="ORF">GCM10025790_14020</name>
</gene>